<keyword evidence="4" id="KW-1185">Reference proteome</keyword>
<evidence type="ECO:0000256" key="2">
    <source>
        <dbReference type="SAM" id="Phobius"/>
    </source>
</evidence>
<comment type="caution">
    <text evidence="3">The sequence shown here is derived from an EMBL/GenBank/DDBJ whole genome shotgun (WGS) entry which is preliminary data.</text>
</comment>
<feature type="transmembrane region" description="Helical" evidence="2">
    <location>
        <begin position="126"/>
        <end position="144"/>
    </location>
</feature>
<feature type="region of interest" description="Disordered" evidence="1">
    <location>
        <begin position="57"/>
        <end position="85"/>
    </location>
</feature>
<proteinExistence type="predicted"/>
<keyword evidence="2" id="KW-1133">Transmembrane helix</keyword>
<gene>
    <name evidence="3" type="ORF">FOZ76_21650</name>
</gene>
<keyword evidence="2" id="KW-0812">Transmembrane</keyword>
<reference evidence="3 4" key="1">
    <citation type="submission" date="2019-07" db="EMBL/GenBank/DDBJ databases">
        <title>Qingshengfaniella alkalisoli gen. nov., sp. nov., isolated from saline soil.</title>
        <authorList>
            <person name="Xu L."/>
            <person name="Huang X.-X."/>
            <person name="Sun J.-Q."/>
        </authorList>
    </citation>
    <scope>NUCLEOTIDE SEQUENCE [LARGE SCALE GENOMIC DNA]</scope>
    <source>
        <strain evidence="3 4">DSM 27279</strain>
    </source>
</reference>
<dbReference type="OrthoDB" id="9091577at2"/>
<sequence length="256" mass="28563">MRCRLLLRPPCGNASLSFAVRALDRRLCYRTPRRLRGFSMSGADILFVKPDFGGAAGAVPGSRRERSARMHRGSRSAAAEHGTLSTQQDAIVGSDALRAARSSGADAVAPHRWLLRKNCSLSPRQVALFYLSLTLLSFAFAAYFSWRGLWLVWPFALAENLLLACALLYYARHALDRECVCLDGDALTVDVVRGAVVTRHAFNAAWARLEWRGRRGDVLWLCEGRRAMPLGLWVAPPARRAFARELRQALRQRSAR</sequence>
<name>A0A556AC20_9BURK</name>
<evidence type="ECO:0000313" key="4">
    <source>
        <dbReference type="Proteomes" id="UP000318405"/>
    </source>
</evidence>
<organism evidence="3 4">
    <name type="scientific">Verticiella sediminum</name>
    <dbReference type="NCBI Taxonomy" id="1247510"/>
    <lineage>
        <taxon>Bacteria</taxon>
        <taxon>Pseudomonadati</taxon>
        <taxon>Pseudomonadota</taxon>
        <taxon>Betaproteobacteria</taxon>
        <taxon>Burkholderiales</taxon>
        <taxon>Alcaligenaceae</taxon>
        <taxon>Verticiella</taxon>
    </lineage>
</organism>
<dbReference type="EMBL" id="VLTJ01000039">
    <property type="protein sequence ID" value="TSH90428.1"/>
    <property type="molecule type" value="Genomic_DNA"/>
</dbReference>
<accession>A0A556AC20</accession>
<evidence type="ECO:0000256" key="1">
    <source>
        <dbReference type="SAM" id="MobiDB-lite"/>
    </source>
</evidence>
<dbReference type="InterPro" id="IPR019253">
    <property type="entry name" value="DUF2244_TM"/>
</dbReference>
<evidence type="ECO:0000313" key="3">
    <source>
        <dbReference type="EMBL" id="TSH90428.1"/>
    </source>
</evidence>
<protein>
    <submittedName>
        <fullName evidence="3">DUF2244 domain-containing protein</fullName>
    </submittedName>
</protein>
<dbReference type="AlphaFoldDB" id="A0A556AC20"/>
<keyword evidence="2" id="KW-0472">Membrane</keyword>
<dbReference type="Pfam" id="PF10003">
    <property type="entry name" value="DUF2244"/>
    <property type="match status" value="1"/>
</dbReference>
<feature type="transmembrane region" description="Helical" evidence="2">
    <location>
        <begin position="150"/>
        <end position="170"/>
    </location>
</feature>
<dbReference type="Proteomes" id="UP000318405">
    <property type="component" value="Unassembled WGS sequence"/>
</dbReference>